<dbReference type="PANTHER" id="PTHR31147:SF33">
    <property type="entry name" value="N-HYDROXYCINNAMOYL_BENZOYLTRANSFERASE, PUTATIVE-RELATED"/>
    <property type="match status" value="1"/>
</dbReference>
<evidence type="ECO:0000313" key="3">
    <source>
        <dbReference type="EnsemblPlants" id="AET7Gv20282900.1"/>
    </source>
</evidence>
<accession>A0A453QQQ5</accession>
<comment type="similarity">
    <text evidence="1">Belongs to the plant acyltransferase family.</text>
</comment>
<dbReference type="InterPro" id="IPR023213">
    <property type="entry name" value="CAT-like_dom_sf"/>
</dbReference>
<dbReference type="GO" id="GO:0016747">
    <property type="term" value="F:acyltransferase activity, transferring groups other than amino-acyl groups"/>
    <property type="evidence" value="ECO:0007669"/>
    <property type="project" value="UniProtKB-ARBA"/>
</dbReference>
<proteinExistence type="inferred from homology"/>
<evidence type="ECO:0000256" key="1">
    <source>
        <dbReference type="ARBA" id="ARBA00009861"/>
    </source>
</evidence>
<sequence>PVEIQLFPLKFLKTMHQNSVACRIRRTEKLKWCRRHRTTGARRSHVAIPRPGNTSHKFVPPTASPSVCRDGPVLSAVPRPPTPTHPNKLPRVLSARELFPSFPPTAGRRDSAGSPSGRVPPASAAVRMEPPAPPPPPPPQLHLRVLDTVRLSPAPQPPASSLPLSGLDADRNALDVSFRTVRFFPAHPVSLDPLDVLQAAFADALGLFPQLAGSLLRDDGRVVLSGAGDDAVTLVLAATELSVADVDADRPDSPLLDRLAPGDGGPAALALQVTRFTCGGVALGMRVAHALCDGAGSTKFLVAAARFARGLEPEAAAEPLWDRRELLGPRNPPRVVTPFDAVLVTDDDVARLGPYGAASDGHGHERLARECFHVSDARVEAIRARLAADAGVKFTTFEVLAAFIWRAKVKANRTTPDETVKMVYSMNISGLLDPPLPDGYWGNVCVPVYVALPAGDLVGRPLAETASQVRKSKRGVDEEYVRSYVDLQELRRGEGGVTAGRRGVSAFTDWRRLGHSEVDFGWGAPDAVLPLSWRLLGSTQPCFLLPYGAGDERRRRGFKVFVAVPEEAVPRFREEMDEILWQDEHTGCTSVGKL</sequence>
<dbReference type="Gene3D" id="3.30.559.10">
    <property type="entry name" value="Chloramphenicol acetyltransferase-like domain"/>
    <property type="match status" value="2"/>
</dbReference>
<dbReference type="Gramene" id="AET7Gv20282900.1">
    <property type="protein sequence ID" value="AET7Gv20282900.1"/>
    <property type="gene ID" value="AET7Gv20282900"/>
</dbReference>
<reference evidence="3" key="3">
    <citation type="journal article" date="2017" name="Nature">
        <title>Genome sequence of the progenitor of the wheat D genome Aegilops tauschii.</title>
        <authorList>
            <person name="Luo M.C."/>
            <person name="Gu Y.Q."/>
            <person name="Puiu D."/>
            <person name="Wang H."/>
            <person name="Twardziok S.O."/>
            <person name="Deal K.R."/>
            <person name="Huo N."/>
            <person name="Zhu T."/>
            <person name="Wang L."/>
            <person name="Wang Y."/>
            <person name="McGuire P.E."/>
            <person name="Liu S."/>
            <person name="Long H."/>
            <person name="Ramasamy R.K."/>
            <person name="Rodriguez J.C."/>
            <person name="Van S.L."/>
            <person name="Yuan L."/>
            <person name="Wang Z."/>
            <person name="Xia Z."/>
            <person name="Xiao L."/>
            <person name="Anderson O.D."/>
            <person name="Ouyang S."/>
            <person name="Liang Y."/>
            <person name="Zimin A.V."/>
            <person name="Pertea G."/>
            <person name="Qi P."/>
            <person name="Bennetzen J.L."/>
            <person name="Dai X."/>
            <person name="Dawson M.W."/>
            <person name="Muller H.G."/>
            <person name="Kugler K."/>
            <person name="Rivarola-Duarte L."/>
            <person name="Spannagl M."/>
            <person name="Mayer K.F.X."/>
            <person name="Lu F.H."/>
            <person name="Bevan M.W."/>
            <person name="Leroy P."/>
            <person name="Li P."/>
            <person name="You F.M."/>
            <person name="Sun Q."/>
            <person name="Liu Z."/>
            <person name="Lyons E."/>
            <person name="Wicker T."/>
            <person name="Salzberg S.L."/>
            <person name="Devos K.M."/>
            <person name="Dvorak J."/>
        </authorList>
    </citation>
    <scope>NUCLEOTIDE SEQUENCE [LARGE SCALE GENOMIC DNA]</scope>
    <source>
        <strain evidence="3">cv. AL8/78</strain>
    </source>
</reference>
<reference evidence="3" key="4">
    <citation type="submission" date="2019-03" db="UniProtKB">
        <authorList>
            <consortium name="EnsemblPlants"/>
        </authorList>
    </citation>
    <scope>IDENTIFICATION</scope>
</reference>
<dbReference type="InterPro" id="IPR050898">
    <property type="entry name" value="Plant_acyltransferase"/>
</dbReference>
<protein>
    <submittedName>
        <fullName evidence="3">Uncharacterized protein</fullName>
    </submittedName>
</protein>
<reference evidence="3" key="5">
    <citation type="journal article" date="2021" name="G3 (Bethesda)">
        <title>Aegilops tauschii genome assembly Aet v5.0 features greater sequence contiguity and improved annotation.</title>
        <authorList>
            <person name="Wang L."/>
            <person name="Zhu T."/>
            <person name="Rodriguez J.C."/>
            <person name="Deal K.R."/>
            <person name="Dubcovsky J."/>
            <person name="McGuire P.E."/>
            <person name="Lux T."/>
            <person name="Spannagl M."/>
            <person name="Mayer K.F.X."/>
            <person name="Baldrich P."/>
            <person name="Meyers B.C."/>
            <person name="Huo N."/>
            <person name="Gu Y.Q."/>
            <person name="Zhou H."/>
            <person name="Devos K.M."/>
            <person name="Bennetzen J.L."/>
            <person name="Unver T."/>
            <person name="Budak H."/>
            <person name="Gulick P.J."/>
            <person name="Galiba G."/>
            <person name="Kalapos B."/>
            <person name="Nelson D.R."/>
            <person name="Li P."/>
            <person name="You F.M."/>
            <person name="Luo M.C."/>
            <person name="Dvorak J."/>
        </authorList>
    </citation>
    <scope>NUCLEOTIDE SEQUENCE [LARGE SCALE GENOMIC DNA]</scope>
    <source>
        <strain evidence="3">cv. AL8/78</strain>
    </source>
</reference>
<feature type="region of interest" description="Disordered" evidence="2">
    <location>
        <begin position="41"/>
        <end position="67"/>
    </location>
</feature>
<feature type="compositionally biased region" description="Pro residues" evidence="2">
    <location>
        <begin position="130"/>
        <end position="140"/>
    </location>
</feature>
<evidence type="ECO:0000313" key="4">
    <source>
        <dbReference type="Proteomes" id="UP000015105"/>
    </source>
</evidence>
<reference evidence="4" key="2">
    <citation type="journal article" date="2017" name="Nat. Plants">
        <title>The Aegilops tauschii genome reveals multiple impacts of transposons.</title>
        <authorList>
            <person name="Zhao G."/>
            <person name="Zou C."/>
            <person name="Li K."/>
            <person name="Wang K."/>
            <person name="Li T."/>
            <person name="Gao L."/>
            <person name="Zhang X."/>
            <person name="Wang H."/>
            <person name="Yang Z."/>
            <person name="Liu X."/>
            <person name="Jiang W."/>
            <person name="Mao L."/>
            <person name="Kong X."/>
            <person name="Jiao Y."/>
            <person name="Jia J."/>
        </authorList>
    </citation>
    <scope>NUCLEOTIDE SEQUENCE [LARGE SCALE GENOMIC DNA]</scope>
    <source>
        <strain evidence="4">cv. AL8/78</strain>
    </source>
</reference>
<dbReference type="PANTHER" id="PTHR31147">
    <property type="entry name" value="ACYL TRANSFERASE 4"/>
    <property type="match status" value="1"/>
</dbReference>
<organism evidence="3 4">
    <name type="scientific">Aegilops tauschii subsp. strangulata</name>
    <name type="common">Goatgrass</name>
    <dbReference type="NCBI Taxonomy" id="200361"/>
    <lineage>
        <taxon>Eukaryota</taxon>
        <taxon>Viridiplantae</taxon>
        <taxon>Streptophyta</taxon>
        <taxon>Embryophyta</taxon>
        <taxon>Tracheophyta</taxon>
        <taxon>Spermatophyta</taxon>
        <taxon>Magnoliopsida</taxon>
        <taxon>Liliopsida</taxon>
        <taxon>Poales</taxon>
        <taxon>Poaceae</taxon>
        <taxon>BOP clade</taxon>
        <taxon>Pooideae</taxon>
        <taxon>Triticodae</taxon>
        <taxon>Triticeae</taxon>
        <taxon>Triticinae</taxon>
        <taxon>Aegilops</taxon>
    </lineage>
</organism>
<dbReference type="Pfam" id="PF02458">
    <property type="entry name" value="Transferase"/>
    <property type="match status" value="1"/>
</dbReference>
<name>A0A453QQQ5_AEGTS</name>
<reference evidence="4" key="1">
    <citation type="journal article" date="2014" name="Science">
        <title>Ancient hybridizations among the ancestral genomes of bread wheat.</title>
        <authorList>
            <consortium name="International Wheat Genome Sequencing Consortium,"/>
            <person name="Marcussen T."/>
            <person name="Sandve S.R."/>
            <person name="Heier L."/>
            <person name="Spannagl M."/>
            <person name="Pfeifer M."/>
            <person name="Jakobsen K.S."/>
            <person name="Wulff B.B."/>
            <person name="Steuernagel B."/>
            <person name="Mayer K.F."/>
            <person name="Olsen O.A."/>
        </authorList>
    </citation>
    <scope>NUCLEOTIDE SEQUENCE [LARGE SCALE GENOMIC DNA]</scope>
    <source>
        <strain evidence="4">cv. AL8/78</strain>
    </source>
</reference>
<keyword evidence="4" id="KW-1185">Reference proteome</keyword>
<dbReference type="EnsemblPlants" id="AET7Gv20282900.1">
    <property type="protein sequence ID" value="AET7Gv20282900.1"/>
    <property type="gene ID" value="AET7Gv20282900"/>
</dbReference>
<evidence type="ECO:0000256" key="2">
    <source>
        <dbReference type="SAM" id="MobiDB-lite"/>
    </source>
</evidence>
<dbReference type="Proteomes" id="UP000015105">
    <property type="component" value="Chromosome 7D"/>
</dbReference>
<feature type="region of interest" description="Disordered" evidence="2">
    <location>
        <begin position="99"/>
        <end position="142"/>
    </location>
</feature>
<dbReference type="AlphaFoldDB" id="A0A453QQQ5"/>